<feature type="transmembrane region" description="Helical" evidence="1">
    <location>
        <begin position="29"/>
        <end position="50"/>
    </location>
</feature>
<dbReference type="PANTHER" id="PTHR45138:SF9">
    <property type="entry name" value="DIGUANYLATE CYCLASE DGCM-RELATED"/>
    <property type="match status" value="1"/>
</dbReference>
<dbReference type="SUPFAM" id="SSF55073">
    <property type="entry name" value="Nucleotide cyclase"/>
    <property type="match status" value="1"/>
</dbReference>
<name>A0A2L2X870_9FIRM</name>
<gene>
    <name evidence="3" type="ORF">DCCM_0559</name>
</gene>
<dbReference type="GO" id="GO:1902201">
    <property type="term" value="P:negative regulation of bacterial-type flagellum-dependent cell motility"/>
    <property type="evidence" value="ECO:0007669"/>
    <property type="project" value="TreeGrafter"/>
</dbReference>
<organism evidence="3 4">
    <name type="scientific">Desulfocucumis palustris</name>
    <dbReference type="NCBI Taxonomy" id="1898651"/>
    <lineage>
        <taxon>Bacteria</taxon>
        <taxon>Bacillati</taxon>
        <taxon>Bacillota</taxon>
        <taxon>Clostridia</taxon>
        <taxon>Eubacteriales</taxon>
        <taxon>Desulfocucumaceae</taxon>
        <taxon>Desulfocucumis</taxon>
    </lineage>
</organism>
<keyword evidence="1" id="KW-1133">Transmembrane helix</keyword>
<dbReference type="RefSeq" id="WP_165791992.1">
    <property type="nucleotide sequence ID" value="NZ_BFAV01000028.1"/>
</dbReference>
<feature type="transmembrane region" description="Helical" evidence="1">
    <location>
        <begin position="117"/>
        <end position="138"/>
    </location>
</feature>
<dbReference type="GO" id="GO:0043709">
    <property type="term" value="P:cell adhesion involved in single-species biofilm formation"/>
    <property type="evidence" value="ECO:0007669"/>
    <property type="project" value="TreeGrafter"/>
</dbReference>
<dbReference type="EMBL" id="BFAV01000028">
    <property type="protein sequence ID" value="GBF32365.1"/>
    <property type="molecule type" value="Genomic_DNA"/>
</dbReference>
<feature type="domain" description="GGDEF" evidence="2">
    <location>
        <begin position="334"/>
        <end position="468"/>
    </location>
</feature>
<dbReference type="Gene3D" id="3.30.70.270">
    <property type="match status" value="1"/>
</dbReference>
<dbReference type="NCBIfam" id="TIGR00254">
    <property type="entry name" value="GGDEF"/>
    <property type="match status" value="1"/>
</dbReference>
<dbReference type="FunFam" id="3.30.70.270:FF:000001">
    <property type="entry name" value="Diguanylate cyclase domain protein"/>
    <property type="match status" value="1"/>
</dbReference>
<keyword evidence="4" id="KW-1185">Reference proteome</keyword>
<accession>A0A2L2X870</accession>
<dbReference type="GO" id="GO:0052621">
    <property type="term" value="F:diguanylate cyclase activity"/>
    <property type="evidence" value="ECO:0007669"/>
    <property type="project" value="TreeGrafter"/>
</dbReference>
<dbReference type="GO" id="GO:0005886">
    <property type="term" value="C:plasma membrane"/>
    <property type="evidence" value="ECO:0007669"/>
    <property type="project" value="TreeGrafter"/>
</dbReference>
<sequence length="468" mass="53225">MGSSQNHTVNEEYNGQPAHTSTGRIKRNIIFIPALLFPALYAASANYYLFHGITELLCVFLNFAVFIIALNTYHITKNHYLMFLGICYGFVSGFDLLHTLATGEVNFSPFNNSSLSVYSWIIARHMESASLLAAPWFVNRKVRADLVFSVYLLLSLVLLAVIFYWGSAPEMLNTPGPAGPKQEASLLILATLLAALLFTVKNQQLQPDLRQLMKTLLLFNAASQAAFLLYGWLPETAAALGHLLRLASSYWMYKIVADINLKEPYKKMYRELSRLRTEFQSFDQRYRDEINERRREERELQRLSYLDGLTGIYNRRFFDQYLDREWRRAIRGNYPLSLIICDIDYFKKYNDKHGHLNGDNCMKKVTAALSGCLKRSSDMVARYGGEEFTVILPDTDSQGAALVAEELRKNVEQLKIPHSDSPIGQYVTISLGVATLVPDQHTPPENIISLADQALYRAKEGGRNRIMT</sequence>
<reference evidence="4" key="1">
    <citation type="submission" date="2018-02" db="EMBL/GenBank/DDBJ databases">
        <title>Genome sequence of Desulfocucumis palustris strain NAW-5.</title>
        <authorList>
            <person name="Watanabe M."/>
            <person name="Kojima H."/>
            <person name="Fukui M."/>
        </authorList>
    </citation>
    <scope>NUCLEOTIDE SEQUENCE [LARGE SCALE GENOMIC DNA]</scope>
    <source>
        <strain evidence="4">NAW-5</strain>
    </source>
</reference>
<evidence type="ECO:0000259" key="2">
    <source>
        <dbReference type="PROSITE" id="PS50887"/>
    </source>
</evidence>
<feature type="transmembrane region" description="Helical" evidence="1">
    <location>
        <begin position="145"/>
        <end position="164"/>
    </location>
</feature>
<feature type="transmembrane region" description="Helical" evidence="1">
    <location>
        <begin position="56"/>
        <end position="73"/>
    </location>
</feature>
<protein>
    <submittedName>
        <fullName evidence="3">Two-component response regulator</fullName>
    </submittedName>
</protein>
<dbReference type="Pfam" id="PF17159">
    <property type="entry name" value="MASE3"/>
    <property type="match status" value="1"/>
</dbReference>
<keyword evidence="1" id="KW-0472">Membrane</keyword>
<feature type="transmembrane region" description="Helical" evidence="1">
    <location>
        <begin position="212"/>
        <end position="233"/>
    </location>
</feature>
<proteinExistence type="predicted"/>
<feature type="transmembrane region" description="Helical" evidence="1">
    <location>
        <begin position="184"/>
        <end position="200"/>
    </location>
</feature>
<dbReference type="Proteomes" id="UP000239549">
    <property type="component" value="Unassembled WGS sequence"/>
</dbReference>
<dbReference type="PROSITE" id="PS50887">
    <property type="entry name" value="GGDEF"/>
    <property type="match status" value="1"/>
</dbReference>
<dbReference type="Pfam" id="PF00990">
    <property type="entry name" value="GGDEF"/>
    <property type="match status" value="1"/>
</dbReference>
<dbReference type="CDD" id="cd01949">
    <property type="entry name" value="GGDEF"/>
    <property type="match status" value="1"/>
</dbReference>
<dbReference type="InterPro" id="IPR043128">
    <property type="entry name" value="Rev_trsase/Diguanyl_cyclase"/>
</dbReference>
<feature type="transmembrane region" description="Helical" evidence="1">
    <location>
        <begin position="80"/>
        <end position="97"/>
    </location>
</feature>
<dbReference type="InterPro" id="IPR029787">
    <property type="entry name" value="Nucleotide_cyclase"/>
</dbReference>
<comment type="caution">
    <text evidence="3">The sequence shown here is derived from an EMBL/GenBank/DDBJ whole genome shotgun (WGS) entry which is preliminary data.</text>
</comment>
<dbReference type="InterPro" id="IPR050469">
    <property type="entry name" value="Diguanylate_Cyclase"/>
</dbReference>
<dbReference type="InterPro" id="IPR033425">
    <property type="entry name" value="MASE3"/>
</dbReference>
<evidence type="ECO:0000313" key="4">
    <source>
        <dbReference type="Proteomes" id="UP000239549"/>
    </source>
</evidence>
<keyword evidence="1" id="KW-0812">Transmembrane</keyword>
<dbReference type="PANTHER" id="PTHR45138">
    <property type="entry name" value="REGULATORY COMPONENTS OF SENSORY TRANSDUCTION SYSTEM"/>
    <property type="match status" value="1"/>
</dbReference>
<dbReference type="SMART" id="SM00267">
    <property type="entry name" value="GGDEF"/>
    <property type="match status" value="1"/>
</dbReference>
<dbReference type="InterPro" id="IPR000160">
    <property type="entry name" value="GGDEF_dom"/>
</dbReference>
<evidence type="ECO:0000256" key="1">
    <source>
        <dbReference type="SAM" id="Phobius"/>
    </source>
</evidence>
<evidence type="ECO:0000313" key="3">
    <source>
        <dbReference type="EMBL" id="GBF32365.1"/>
    </source>
</evidence>
<dbReference type="AlphaFoldDB" id="A0A2L2X870"/>